<dbReference type="AlphaFoldDB" id="A0A2W7HTY2"/>
<name>A0A2W7HTY2_9PROT</name>
<comment type="caution">
    <text evidence="1">The sequence shown here is derived from an EMBL/GenBank/DDBJ whole genome shotgun (WGS) entry which is preliminary data.</text>
</comment>
<protein>
    <recommendedName>
        <fullName evidence="3">Nitronate monooxygenase</fullName>
    </recommendedName>
</protein>
<dbReference type="InterPro" id="IPR013785">
    <property type="entry name" value="Aldolase_TIM"/>
</dbReference>
<keyword evidence="2" id="KW-1185">Reference proteome</keyword>
<organism evidence="1 2">
    <name type="scientific">Humitalea rosea</name>
    <dbReference type="NCBI Taxonomy" id="990373"/>
    <lineage>
        <taxon>Bacteria</taxon>
        <taxon>Pseudomonadati</taxon>
        <taxon>Pseudomonadota</taxon>
        <taxon>Alphaproteobacteria</taxon>
        <taxon>Acetobacterales</taxon>
        <taxon>Roseomonadaceae</taxon>
        <taxon>Humitalea</taxon>
    </lineage>
</organism>
<dbReference type="Gene3D" id="3.20.20.70">
    <property type="entry name" value="Aldolase class I"/>
    <property type="match status" value="1"/>
</dbReference>
<evidence type="ECO:0000313" key="1">
    <source>
        <dbReference type="EMBL" id="PZW37582.1"/>
    </source>
</evidence>
<evidence type="ECO:0000313" key="2">
    <source>
        <dbReference type="Proteomes" id="UP000249688"/>
    </source>
</evidence>
<reference evidence="1 2" key="1">
    <citation type="submission" date="2018-06" db="EMBL/GenBank/DDBJ databases">
        <title>Genomic Encyclopedia of Archaeal and Bacterial Type Strains, Phase II (KMG-II): from individual species to whole genera.</title>
        <authorList>
            <person name="Goeker M."/>
        </authorList>
    </citation>
    <scope>NUCLEOTIDE SEQUENCE [LARGE SCALE GENOMIC DNA]</scope>
    <source>
        <strain evidence="1 2">DSM 24525</strain>
    </source>
</reference>
<proteinExistence type="predicted"/>
<accession>A0A2W7HTY2</accession>
<dbReference type="EMBL" id="QKYU01000046">
    <property type="protein sequence ID" value="PZW37582.1"/>
    <property type="molecule type" value="Genomic_DNA"/>
</dbReference>
<gene>
    <name evidence="1" type="ORF">C8P66_1463</name>
</gene>
<evidence type="ECO:0008006" key="3">
    <source>
        <dbReference type="Google" id="ProtNLM"/>
    </source>
</evidence>
<sequence length="99" mass="11071">MTGKPVRLLQSRWTEAWDAPDAPPVLPPPLQGLLYRDARARIDRGQRQDFYSYPAGQVVGTMTAERSVRDVMRELIDDYADALERLAARRDAAMAGVAV</sequence>
<dbReference type="Proteomes" id="UP000249688">
    <property type="component" value="Unassembled WGS sequence"/>
</dbReference>